<dbReference type="AlphaFoldDB" id="F9WC75"/>
<evidence type="ECO:0000256" key="1">
    <source>
        <dbReference type="SAM" id="SignalP"/>
    </source>
</evidence>
<feature type="signal peptide" evidence="1">
    <location>
        <begin position="1"/>
        <end position="21"/>
    </location>
</feature>
<dbReference type="Proteomes" id="UP000000702">
    <property type="component" value="Unassembled WGS sequence"/>
</dbReference>
<sequence length="160" mass="17901">MACFVHGIYIIILSFLGVMSGQLEVAKDDNIEPFSLLFRIYNVAKNPPINYVDLQEPAQIVVVIGALDRSLLEEERLNENEDTGNNAGAQVKQTLTREAALTKLSLNQITQRVHKILEDIRKINVTKEIEKVKAEFAKVIFGVYGNKSDLCQEKVKDLGA</sequence>
<dbReference type="VEuPathDB" id="TriTrypDB:TcIL3000_0_54410"/>
<keyword evidence="3" id="KW-1185">Reference proteome</keyword>
<protein>
    <submittedName>
        <fullName evidence="2">WGS project CAEQ00000000 data, annotated contig 2193</fullName>
    </submittedName>
</protein>
<accession>F9WC75</accession>
<evidence type="ECO:0000313" key="2">
    <source>
        <dbReference type="EMBL" id="CCD14867.1"/>
    </source>
</evidence>
<comment type="caution">
    <text evidence="2">The sequence shown here is derived from an EMBL/GenBank/DDBJ whole genome shotgun (WGS) entry which is preliminary data.</text>
</comment>
<reference evidence="3" key="1">
    <citation type="submission" date="2011-07" db="EMBL/GenBank/DDBJ databases">
        <title>Divergent evolution of antigenic variation in African trypanosomes.</title>
        <authorList>
            <person name="Jackson A.P."/>
            <person name="Berry A."/>
            <person name="Allison H.C."/>
            <person name="Burton P."/>
            <person name="Anderson J."/>
            <person name="Aslett M."/>
            <person name="Brown R."/>
            <person name="Corton N."/>
            <person name="Harris D."/>
            <person name="Hauser H."/>
            <person name="Gamble J."/>
            <person name="Gilderthorp R."/>
            <person name="McQuillan J."/>
            <person name="Quail M.A."/>
            <person name="Sanders M."/>
            <person name="Van Tonder A."/>
            <person name="Ginger M.L."/>
            <person name="Donelson J.E."/>
            <person name="Field M.C."/>
            <person name="Barry J.D."/>
            <person name="Berriman M."/>
            <person name="Hertz-Fowler C."/>
        </authorList>
    </citation>
    <scope>NUCLEOTIDE SEQUENCE [LARGE SCALE GENOMIC DNA]</scope>
    <source>
        <strain evidence="3">IL3000</strain>
    </source>
</reference>
<organism evidence="2 3">
    <name type="scientific">Trypanosoma congolense (strain IL3000)</name>
    <dbReference type="NCBI Taxonomy" id="1068625"/>
    <lineage>
        <taxon>Eukaryota</taxon>
        <taxon>Discoba</taxon>
        <taxon>Euglenozoa</taxon>
        <taxon>Kinetoplastea</taxon>
        <taxon>Metakinetoplastina</taxon>
        <taxon>Trypanosomatida</taxon>
        <taxon>Trypanosomatidae</taxon>
        <taxon>Trypanosoma</taxon>
        <taxon>Nannomonas</taxon>
    </lineage>
</organism>
<evidence type="ECO:0000313" key="3">
    <source>
        <dbReference type="Proteomes" id="UP000000702"/>
    </source>
</evidence>
<gene>
    <name evidence="2" type="ORF">TCIL3000_0_54410</name>
</gene>
<reference evidence="2 3" key="2">
    <citation type="journal article" date="2012" name="Proc. Natl. Acad. Sci. U.S.A.">
        <title>Antigenic diversity is generated by distinct evolutionary mechanisms in African trypanosome species.</title>
        <authorList>
            <person name="Jackson A.P."/>
            <person name="Berry A."/>
            <person name="Aslett M."/>
            <person name="Allison H.C."/>
            <person name="Burton P."/>
            <person name="Vavrova-Anderson J."/>
            <person name="Brown R."/>
            <person name="Browne H."/>
            <person name="Corton N."/>
            <person name="Hauser H."/>
            <person name="Gamble J."/>
            <person name="Gilderthorp R."/>
            <person name="Marcello L."/>
            <person name="McQuillan J."/>
            <person name="Otto T.D."/>
            <person name="Quail M.A."/>
            <person name="Sanders M.J."/>
            <person name="van Tonder A."/>
            <person name="Ginger M.L."/>
            <person name="Field M.C."/>
            <person name="Barry J.D."/>
            <person name="Hertz-Fowler C."/>
            <person name="Berriman M."/>
        </authorList>
    </citation>
    <scope>NUCLEOTIDE SEQUENCE [LARGE SCALE GENOMIC DNA]</scope>
    <source>
        <strain evidence="2 3">IL3000</strain>
    </source>
</reference>
<keyword evidence="1" id="KW-0732">Signal</keyword>
<proteinExistence type="predicted"/>
<dbReference type="EMBL" id="CAEQ01001678">
    <property type="protein sequence ID" value="CCD14867.1"/>
    <property type="molecule type" value="Genomic_DNA"/>
</dbReference>
<name>F9WC75_TRYCI</name>
<feature type="chain" id="PRO_5003394866" evidence="1">
    <location>
        <begin position="22"/>
        <end position="160"/>
    </location>
</feature>